<keyword evidence="9" id="KW-0560">Oxidoreductase</keyword>
<feature type="domain" description="Pyridoxamine 5'-phosphate oxidase N-terminal" evidence="10">
    <location>
        <begin position="159"/>
        <end position="264"/>
    </location>
</feature>
<evidence type="ECO:0000256" key="4">
    <source>
        <dbReference type="ARBA" id="ARBA00005037"/>
    </source>
</evidence>
<evidence type="ECO:0000256" key="9">
    <source>
        <dbReference type="ARBA" id="ARBA00023002"/>
    </source>
</evidence>
<comment type="cofactor">
    <cofactor evidence="1">
        <name>FMN</name>
        <dbReference type="ChEBI" id="CHEBI:58210"/>
    </cofactor>
</comment>
<comment type="caution">
    <text evidence="11">The sequence shown here is derived from an EMBL/GenBank/DDBJ whole genome shotgun (WGS) entry which is preliminary data.</text>
</comment>
<evidence type="ECO:0000256" key="7">
    <source>
        <dbReference type="ARBA" id="ARBA00022630"/>
    </source>
</evidence>
<organism evidence="11 12">
    <name type="scientific">Aphis craccivora</name>
    <name type="common">Cowpea aphid</name>
    <dbReference type="NCBI Taxonomy" id="307492"/>
    <lineage>
        <taxon>Eukaryota</taxon>
        <taxon>Metazoa</taxon>
        <taxon>Ecdysozoa</taxon>
        <taxon>Arthropoda</taxon>
        <taxon>Hexapoda</taxon>
        <taxon>Insecta</taxon>
        <taxon>Pterygota</taxon>
        <taxon>Neoptera</taxon>
        <taxon>Paraneoptera</taxon>
        <taxon>Hemiptera</taxon>
        <taxon>Sternorrhyncha</taxon>
        <taxon>Aphidomorpha</taxon>
        <taxon>Aphidoidea</taxon>
        <taxon>Aphididae</taxon>
        <taxon>Aphidini</taxon>
        <taxon>Aphis</taxon>
        <taxon>Aphis</taxon>
    </lineage>
</organism>
<dbReference type="SUPFAM" id="SSF57903">
    <property type="entry name" value="FYVE/PHD zinc finger"/>
    <property type="match status" value="1"/>
</dbReference>
<protein>
    <recommendedName>
        <fullName evidence="6">pyridoxal 5'-phosphate synthase</fullName>
        <ecNumber evidence="6">1.4.3.5</ecNumber>
    </recommendedName>
</protein>
<proteinExistence type="inferred from homology"/>
<gene>
    <name evidence="11" type="ORF">FWK35_00012295</name>
</gene>
<name>A0A6G0Z442_APHCR</name>
<dbReference type="GO" id="GO:0010181">
    <property type="term" value="F:FMN binding"/>
    <property type="evidence" value="ECO:0007669"/>
    <property type="project" value="InterPro"/>
</dbReference>
<comment type="pathway">
    <text evidence="3">Cofactor metabolism; pyridoxal 5'-phosphate salvage; pyridoxal 5'-phosphate from pyridoxamine 5'-phosphate: step 1/1.</text>
</comment>
<comment type="pathway">
    <text evidence="4">Cofactor metabolism; pyridoxal 5'-phosphate salvage; pyridoxal 5'-phosphate from pyridoxine 5'-phosphate: step 1/1.</text>
</comment>
<sequence>MSCMNVKSLHPFVGRLVTSYVSLNTRSLSSLRQAEVRFQTEKIYIKMPVISSCVVCNYRFTYVDCPVKCDSCSLCVHRKCSKLSAEELKCLSSKNKILKYFCELCEHDSNKQAEIGLNRVQSLAEPLHENSGLHKINISSKNPIEMFSKWYSEHMVANASVTSAKAFSLATVSNTGKVSCRSLILRRLDEDGFVMMTDGRSRKSKDLEENPQASMVFLWLDQTSDNLPQTRQVRIEGTVNKLTTDNMKELYDIEPLFCKIRAQICEQGKVVEWEQLKRDHDQLFDKVTKYNVQLPKPDHVVAYKLVPDVIEFYEAIGQKIGDRLLFTKDGISWQPKHIAA</sequence>
<evidence type="ECO:0000256" key="8">
    <source>
        <dbReference type="ARBA" id="ARBA00022643"/>
    </source>
</evidence>
<dbReference type="Gene3D" id="3.30.40.10">
    <property type="entry name" value="Zinc/RING finger domain, C3HC4 (zinc finger)"/>
    <property type="match status" value="1"/>
</dbReference>
<dbReference type="Gene3D" id="2.30.110.10">
    <property type="entry name" value="Electron Transport, Fmn-binding Protein, Chain A"/>
    <property type="match status" value="1"/>
</dbReference>
<comment type="function">
    <text evidence="2">Catalyzes the oxidation of either pyridoxine 5'-phosphate (PNP) or pyridoxamine 5'-phosphate (PMP) into pyridoxal 5'-phosphate (PLP).</text>
</comment>
<dbReference type="InterPro" id="IPR011576">
    <property type="entry name" value="Pyridox_Oxase_N"/>
</dbReference>
<evidence type="ECO:0000256" key="3">
    <source>
        <dbReference type="ARBA" id="ARBA00004738"/>
    </source>
</evidence>
<dbReference type="GO" id="GO:0008615">
    <property type="term" value="P:pyridoxine biosynthetic process"/>
    <property type="evidence" value="ECO:0007669"/>
    <property type="project" value="InterPro"/>
</dbReference>
<dbReference type="InterPro" id="IPR000659">
    <property type="entry name" value="Pyridox_Oxase"/>
</dbReference>
<dbReference type="UniPathway" id="UPA01068">
    <property type="reaction ID" value="UER00304"/>
</dbReference>
<evidence type="ECO:0000313" key="12">
    <source>
        <dbReference type="Proteomes" id="UP000478052"/>
    </source>
</evidence>
<dbReference type="SUPFAM" id="SSF50475">
    <property type="entry name" value="FMN-binding split barrel"/>
    <property type="match status" value="1"/>
</dbReference>
<evidence type="ECO:0000259" key="10">
    <source>
        <dbReference type="Pfam" id="PF01243"/>
    </source>
</evidence>
<dbReference type="EMBL" id="VUJU01001396">
    <property type="protein sequence ID" value="KAF0765456.1"/>
    <property type="molecule type" value="Genomic_DNA"/>
</dbReference>
<evidence type="ECO:0000313" key="11">
    <source>
        <dbReference type="EMBL" id="KAF0765456.1"/>
    </source>
</evidence>
<keyword evidence="8" id="KW-0288">FMN</keyword>
<dbReference type="PANTHER" id="PTHR10851:SF4">
    <property type="entry name" value="PYRIDOXAL 5'-PHOSPHATE SYNTHASE"/>
    <property type="match status" value="1"/>
</dbReference>
<evidence type="ECO:0000256" key="2">
    <source>
        <dbReference type="ARBA" id="ARBA00003691"/>
    </source>
</evidence>
<evidence type="ECO:0000256" key="6">
    <source>
        <dbReference type="ARBA" id="ARBA00012801"/>
    </source>
</evidence>
<keyword evidence="12" id="KW-1185">Reference proteome</keyword>
<comment type="similarity">
    <text evidence="5">Belongs to the pyridoxamine 5'-phosphate oxidase family.</text>
</comment>
<dbReference type="PANTHER" id="PTHR10851">
    <property type="entry name" value="PYRIDOXINE-5-PHOSPHATE OXIDASE"/>
    <property type="match status" value="1"/>
</dbReference>
<dbReference type="OrthoDB" id="303614at2759"/>
<evidence type="ECO:0000256" key="5">
    <source>
        <dbReference type="ARBA" id="ARBA00007301"/>
    </source>
</evidence>
<keyword evidence="7" id="KW-0285">Flavoprotein</keyword>
<dbReference type="EC" id="1.4.3.5" evidence="6"/>
<dbReference type="InterPro" id="IPR013083">
    <property type="entry name" value="Znf_RING/FYVE/PHD"/>
</dbReference>
<accession>A0A6G0Z442</accession>
<dbReference type="InterPro" id="IPR012349">
    <property type="entry name" value="Split_barrel_FMN-bd"/>
</dbReference>
<dbReference type="InterPro" id="IPR011011">
    <property type="entry name" value="Znf_FYVE_PHD"/>
</dbReference>
<dbReference type="GO" id="GO:0004733">
    <property type="term" value="F:pyridoxamine phosphate oxidase activity"/>
    <property type="evidence" value="ECO:0007669"/>
    <property type="project" value="UniProtKB-EC"/>
</dbReference>
<evidence type="ECO:0000256" key="1">
    <source>
        <dbReference type="ARBA" id="ARBA00001917"/>
    </source>
</evidence>
<reference evidence="11 12" key="1">
    <citation type="submission" date="2019-08" db="EMBL/GenBank/DDBJ databases">
        <title>Whole genome of Aphis craccivora.</title>
        <authorList>
            <person name="Voronova N.V."/>
            <person name="Shulinski R.S."/>
            <person name="Bandarenka Y.V."/>
            <person name="Zhorov D.G."/>
            <person name="Warner D."/>
        </authorList>
    </citation>
    <scope>NUCLEOTIDE SEQUENCE [LARGE SCALE GENOMIC DNA]</scope>
    <source>
        <strain evidence="11">180601</strain>
        <tissue evidence="11">Whole Body</tissue>
    </source>
</reference>
<dbReference type="Proteomes" id="UP000478052">
    <property type="component" value="Unassembled WGS sequence"/>
</dbReference>
<dbReference type="Pfam" id="PF01243">
    <property type="entry name" value="PNPOx_N"/>
    <property type="match status" value="1"/>
</dbReference>
<dbReference type="AlphaFoldDB" id="A0A6G0Z442"/>